<dbReference type="Gene3D" id="3.40.630.40">
    <property type="entry name" value="Zn-dependent exopeptidases"/>
    <property type="match status" value="1"/>
</dbReference>
<evidence type="ECO:0000256" key="4">
    <source>
        <dbReference type="SAM" id="SignalP"/>
    </source>
</evidence>
<dbReference type="SMART" id="SM00646">
    <property type="entry name" value="Ami_3"/>
    <property type="match status" value="1"/>
</dbReference>
<evidence type="ECO:0000256" key="1">
    <source>
        <dbReference type="ARBA" id="ARBA00001561"/>
    </source>
</evidence>
<keyword evidence="3" id="KW-0378">Hydrolase</keyword>
<dbReference type="InterPro" id="IPR021731">
    <property type="entry name" value="AMIN_dom"/>
</dbReference>
<comment type="caution">
    <text evidence="6">The sequence shown here is derived from an EMBL/GenBank/DDBJ whole genome shotgun (WGS) entry which is preliminary data.</text>
</comment>
<dbReference type="Proteomes" id="UP000075766">
    <property type="component" value="Unassembled WGS sequence"/>
</dbReference>
<dbReference type="CDD" id="cd02696">
    <property type="entry name" value="MurNAc-LAA"/>
    <property type="match status" value="1"/>
</dbReference>
<dbReference type="SUPFAM" id="SSF54106">
    <property type="entry name" value="LysM domain"/>
    <property type="match status" value="1"/>
</dbReference>
<feature type="chain" id="PRO_5046860200" description="N-acetylmuramoyl-L-alanine amidase" evidence="4">
    <location>
        <begin position="20"/>
        <end position="440"/>
    </location>
</feature>
<keyword evidence="7" id="KW-1185">Reference proteome</keyword>
<dbReference type="EC" id="3.5.1.28" evidence="2"/>
<evidence type="ECO:0000313" key="7">
    <source>
        <dbReference type="Proteomes" id="UP000075766"/>
    </source>
</evidence>
<dbReference type="Pfam" id="PF11741">
    <property type="entry name" value="AMIN"/>
    <property type="match status" value="1"/>
</dbReference>
<feature type="signal peptide" evidence="4">
    <location>
        <begin position="1"/>
        <end position="19"/>
    </location>
</feature>
<gene>
    <name evidence="6" type="ORF">AY586_01855</name>
</gene>
<dbReference type="Gene3D" id="2.60.40.3500">
    <property type="match status" value="1"/>
</dbReference>
<reference evidence="6 7" key="1">
    <citation type="submission" date="2016-02" db="EMBL/GenBank/DDBJ databases">
        <title>Genome sequence of Marichromatium gracile YL-28, a purple sulfur bacterium.</title>
        <authorList>
            <person name="Zhao C."/>
            <person name="Hong X."/>
            <person name="Chen S."/>
            <person name="Yang S."/>
        </authorList>
    </citation>
    <scope>NUCLEOTIDE SEQUENCE [LARGE SCALE GENOMIC DNA]</scope>
    <source>
        <strain evidence="6 7">YL28</strain>
    </source>
</reference>
<dbReference type="PANTHER" id="PTHR30404:SF0">
    <property type="entry name" value="N-ACETYLMURAMOYL-L-ALANINE AMIDASE AMIC"/>
    <property type="match status" value="1"/>
</dbReference>
<proteinExistence type="predicted"/>
<dbReference type="Gene3D" id="3.10.350.10">
    <property type="entry name" value="LysM domain"/>
    <property type="match status" value="1"/>
</dbReference>
<evidence type="ECO:0000313" key="6">
    <source>
        <dbReference type="EMBL" id="KXX64849.1"/>
    </source>
</evidence>
<dbReference type="InterPro" id="IPR002508">
    <property type="entry name" value="MurNAc-LAA_cat"/>
</dbReference>
<protein>
    <recommendedName>
        <fullName evidence="2">N-acetylmuramoyl-L-alanine amidase</fullName>
        <ecNumber evidence="2">3.5.1.28</ecNumber>
    </recommendedName>
</protein>
<organism evidence="6 7">
    <name type="scientific">Marichromatium gracile</name>
    <name type="common">Chromatium gracile</name>
    <dbReference type="NCBI Taxonomy" id="1048"/>
    <lineage>
        <taxon>Bacteria</taxon>
        <taxon>Pseudomonadati</taxon>
        <taxon>Pseudomonadota</taxon>
        <taxon>Gammaproteobacteria</taxon>
        <taxon>Chromatiales</taxon>
        <taxon>Chromatiaceae</taxon>
        <taxon>Marichromatium</taxon>
    </lineage>
</organism>
<sequence length="440" mass="48019">MKRVFTLLLCSFLALPALAAQVTVEGARVGVEDGRTRVVLDTRAALTHKIFTLEGPDRVVVDLSDARLAGSLPRPRGNDPALVGLRSGIRDKTDLRIVFDLKCPVRVKSFSLPPDRRHDKHRLVIDLLPRTASAAPHTTVVAGRTRSPSRPEVLIAIDAGHGGADPGAIGKRGTYEKDVTLAIARKLAALVEREPGMRPLMIRDGDYYVRLRQRIEKARKHKADLFISIHADAFTNDRAHGSSVYTLSFNGASSEAARWLANRENAADLIGGVNIADSDDLLASVLIDMTQNATIEHSTEAAGAVLSHLGEIGDLHKRRVQRAGFAVLKSPDIPSMLVETAFITNAEEERRLRDPAHQERLAHAILAGIKAYFRKYPPQGALLQAANGRATPRRHVTHQGDTLSEIAQRYRVSLSSLRAENGLTDDTIRVGQVLAIPEDS</sequence>
<dbReference type="EMBL" id="LSYU01000044">
    <property type="protein sequence ID" value="KXX64849.1"/>
    <property type="molecule type" value="Genomic_DNA"/>
</dbReference>
<comment type="catalytic activity">
    <reaction evidence="1">
        <text>Hydrolyzes the link between N-acetylmuramoyl residues and L-amino acid residues in certain cell-wall glycopeptides.</text>
        <dbReference type="EC" id="3.5.1.28"/>
    </reaction>
</comment>
<dbReference type="SUPFAM" id="SSF53187">
    <property type="entry name" value="Zn-dependent exopeptidases"/>
    <property type="match status" value="1"/>
</dbReference>
<dbReference type="CDD" id="cd00118">
    <property type="entry name" value="LysM"/>
    <property type="match status" value="1"/>
</dbReference>
<name>A0ABR5VGY3_MARGR</name>
<dbReference type="Pfam" id="PF01520">
    <property type="entry name" value="Amidase_3"/>
    <property type="match status" value="1"/>
</dbReference>
<dbReference type="SMART" id="SM00257">
    <property type="entry name" value="LysM"/>
    <property type="match status" value="1"/>
</dbReference>
<dbReference type="PANTHER" id="PTHR30404">
    <property type="entry name" value="N-ACETYLMURAMOYL-L-ALANINE AMIDASE"/>
    <property type="match status" value="1"/>
</dbReference>
<dbReference type="InterPro" id="IPR036779">
    <property type="entry name" value="LysM_dom_sf"/>
</dbReference>
<dbReference type="Pfam" id="PF01476">
    <property type="entry name" value="LysM"/>
    <property type="match status" value="1"/>
</dbReference>
<dbReference type="InterPro" id="IPR050695">
    <property type="entry name" value="N-acetylmuramoyl_amidase_3"/>
</dbReference>
<keyword evidence="4" id="KW-0732">Signal</keyword>
<evidence type="ECO:0000256" key="2">
    <source>
        <dbReference type="ARBA" id="ARBA00011901"/>
    </source>
</evidence>
<evidence type="ECO:0000256" key="3">
    <source>
        <dbReference type="ARBA" id="ARBA00022801"/>
    </source>
</evidence>
<evidence type="ECO:0000259" key="5">
    <source>
        <dbReference type="PROSITE" id="PS51782"/>
    </source>
</evidence>
<accession>A0ABR5VGY3</accession>
<dbReference type="InterPro" id="IPR018392">
    <property type="entry name" value="LysM"/>
</dbReference>
<dbReference type="RefSeq" id="WP_062274456.1">
    <property type="nucleotide sequence ID" value="NZ_LSYU01000044.1"/>
</dbReference>
<dbReference type="PROSITE" id="PS51782">
    <property type="entry name" value="LYSM"/>
    <property type="match status" value="1"/>
</dbReference>
<feature type="domain" description="LysM" evidence="5">
    <location>
        <begin position="393"/>
        <end position="436"/>
    </location>
</feature>